<dbReference type="Proteomes" id="UP001057427">
    <property type="component" value="Segment"/>
</dbReference>
<name>A0A9E7SS20_9CAUD</name>
<dbReference type="EMBL" id="ON529858">
    <property type="protein sequence ID" value="UTC29839.1"/>
    <property type="molecule type" value="Genomic_DNA"/>
</dbReference>
<evidence type="ECO:0000313" key="1">
    <source>
        <dbReference type="EMBL" id="UTC29839.1"/>
    </source>
</evidence>
<keyword evidence="2" id="KW-1185">Reference proteome</keyword>
<organism evidence="1 2">
    <name type="scientific">Brevundimonas phage vB_BgoS-Bajun</name>
    <dbReference type="NCBI Taxonomy" id="2948594"/>
    <lineage>
        <taxon>Viruses</taxon>
        <taxon>Duplodnaviria</taxon>
        <taxon>Heunggongvirae</taxon>
        <taxon>Uroviricota</taxon>
        <taxon>Caudoviricetes</taxon>
        <taxon>Dolichocephalovirinae</taxon>
    </lineage>
</organism>
<protein>
    <submittedName>
        <fullName evidence="1">Uncharacterized protein</fullName>
    </submittedName>
</protein>
<accession>A0A9E7SS20</accession>
<evidence type="ECO:0000313" key="2">
    <source>
        <dbReference type="Proteomes" id="UP001057427"/>
    </source>
</evidence>
<reference evidence="1" key="1">
    <citation type="submission" date="2022-05" db="EMBL/GenBank/DDBJ databases">
        <authorList>
            <person name="Friedrich I."/>
            <person name="Poehlein A."/>
            <person name="Schneider D."/>
            <person name="Hertel R."/>
            <person name="Daniel R."/>
        </authorList>
    </citation>
    <scope>NUCLEOTIDE SEQUENCE</scope>
</reference>
<gene>
    <name evidence="1" type="ORF">BAJUN_02090</name>
</gene>
<proteinExistence type="predicted"/>
<sequence>MAAAVCTFAADGTPTYAYAKVGEAVGYDPADLSLVVPDNIAVHDVKTGAPAVDPRGRKYAFLEVNAAEGWGVVVDYDRPWDGDDMPTKRITGHFEIRLVRPKKTKPRAA</sequence>